<dbReference type="EMBL" id="JBHSKS010000002">
    <property type="protein sequence ID" value="MFC5190721.1"/>
    <property type="molecule type" value="Genomic_DNA"/>
</dbReference>
<evidence type="ECO:0000259" key="1">
    <source>
        <dbReference type="Pfam" id="PF00534"/>
    </source>
</evidence>
<dbReference type="Gene3D" id="3.40.50.2000">
    <property type="entry name" value="Glycogen Phosphorylase B"/>
    <property type="match status" value="2"/>
</dbReference>
<feature type="domain" description="Glycosyltransferase subfamily 4-like N-terminal" evidence="2">
    <location>
        <begin position="25"/>
        <end position="171"/>
    </location>
</feature>
<dbReference type="InterPro" id="IPR028098">
    <property type="entry name" value="Glyco_trans_4-like_N"/>
</dbReference>
<dbReference type="PANTHER" id="PTHR45947">
    <property type="entry name" value="SULFOQUINOVOSYL TRANSFERASE SQD2"/>
    <property type="match status" value="1"/>
</dbReference>
<keyword evidence="4" id="KW-1185">Reference proteome</keyword>
<dbReference type="RefSeq" id="WP_377912075.1">
    <property type="nucleotide sequence ID" value="NZ_JBHSKS010000002.1"/>
</dbReference>
<reference evidence="4" key="1">
    <citation type="journal article" date="2019" name="Int. J. Syst. Evol. Microbiol.">
        <title>The Global Catalogue of Microorganisms (GCM) 10K type strain sequencing project: providing services to taxonomists for standard genome sequencing and annotation.</title>
        <authorList>
            <consortium name="The Broad Institute Genomics Platform"/>
            <consortium name="The Broad Institute Genome Sequencing Center for Infectious Disease"/>
            <person name="Wu L."/>
            <person name="Ma J."/>
        </authorList>
    </citation>
    <scope>NUCLEOTIDE SEQUENCE [LARGE SCALE GENOMIC DNA]</scope>
    <source>
        <strain evidence="4">CGMCC 1.7030</strain>
    </source>
</reference>
<dbReference type="Pfam" id="PF00534">
    <property type="entry name" value="Glycos_transf_1"/>
    <property type="match status" value="1"/>
</dbReference>
<protein>
    <submittedName>
        <fullName evidence="3">Glycosyltransferase family 4 protein</fullName>
    </submittedName>
</protein>
<dbReference type="Pfam" id="PF13579">
    <property type="entry name" value="Glyco_trans_4_4"/>
    <property type="match status" value="1"/>
</dbReference>
<accession>A0ABW0BTG6</accession>
<feature type="domain" description="Glycosyl transferase family 1" evidence="1">
    <location>
        <begin position="202"/>
        <end position="355"/>
    </location>
</feature>
<dbReference type="InterPro" id="IPR001296">
    <property type="entry name" value="Glyco_trans_1"/>
</dbReference>
<evidence type="ECO:0000313" key="3">
    <source>
        <dbReference type="EMBL" id="MFC5190721.1"/>
    </source>
</evidence>
<dbReference type="PANTHER" id="PTHR45947:SF3">
    <property type="entry name" value="SULFOQUINOVOSYL TRANSFERASE SQD2"/>
    <property type="match status" value="1"/>
</dbReference>
<gene>
    <name evidence="3" type="ORF">ACFPIK_03005</name>
</gene>
<comment type="caution">
    <text evidence="3">The sequence shown here is derived from an EMBL/GenBank/DDBJ whole genome shotgun (WGS) entry which is preliminary data.</text>
</comment>
<organism evidence="3 4">
    <name type="scientific">Algoriphagus aquatilis</name>
    <dbReference type="NCBI Taxonomy" id="490186"/>
    <lineage>
        <taxon>Bacteria</taxon>
        <taxon>Pseudomonadati</taxon>
        <taxon>Bacteroidota</taxon>
        <taxon>Cytophagia</taxon>
        <taxon>Cytophagales</taxon>
        <taxon>Cyclobacteriaceae</taxon>
        <taxon>Algoriphagus</taxon>
    </lineage>
</organism>
<evidence type="ECO:0000313" key="4">
    <source>
        <dbReference type="Proteomes" id="UP001596163"/>
    </source>
</evidence>
<proteinExistence type="predicted"/>
<dbReference type="SUPFAM" id="SSF53756">
    <property type="entry name" value="UDP-Glycosyltransferase/glycogen phosphorylase"/>
    <property type="match status" value="1"/>
</dbReference>
<dbReference type="CDD" id="cd03808">
    <property type="entry name" value="GT4_CapM-like"/>
    <property type="match status" value="1"/>
</dbReference>
<dbReference type="InterPro" id="IPR050194">
    <property type="entry name" value="Glycosyltransferase_grp1"/>
</dbReference>
<name>A0ABW0BTG6_9BACT</name>
<evidence type="ECO:0000259" key="2">
    <source>
        <dbReference type="Pfam" id="PF13579"/>
    </source>
</evidence>
<dbReference type="Proteomes" id="UP001596163">
    <property type="component" value="Unassembled WGS sequence"/>
</dbReference>
<sequence>MPKLIRITTVPLSLKLLLSGQMKFMKEQDWEVIMVSADGREVTQVVRNEGVRHEVIPFTRKITPIQDLKCIWKLYRLFKKERPDIVHTHTPKAGLLGMIAANLAGVKIRIHTLAGIPAMAAEGGKKSLLESAEKWTYANATEVWPNSRGLYQFILDQGLASPSKIRIIGNGSSNGIDLEKYNRESLKENHLVAATMRIMPGEDDFIILTIGRLVKDKGIEELVSAFVNSKIVGMSKLVLLGAFEQDLNPLSQETIQIIREHPKIVQIDWTDHVAHYLALADVLVHPSHREGFPNVLLEAGAMHVPIICSDIIGNTDLIFQQKTGLLFPVKEAMVLKEALEFAYVKRDKMAYYANNLYDHIVENFNRNKIHQELLTNYHRLLKDSDKAE</sequence>